<evidence type="ECO:0000256" key="2">
    <source>
        <dbReference type="ARBA" id="ARBA00015897"/>
    </source>
</evidence>
<feature type="transmembrane region" description="Helical" evidence="14">
    <location>
        <begin position="42"/>
        <end position="63"/>
    </location>
</feature>
<evidence type="ECO:0000256" key="9">
    <source>
        <dbReference type="ARBA" id="ARBA00023065"/>
    </source>
</evidence>
<keyword evidence="10 14" id="KW-0472">Membrane</keyword>
<evidence type="ECO:0000256" key="11">
    <source>
        <dbReference type="ARBA" id="ARBA00023303"/>
    </source>
</evidence>
<evidence type="ECO:0000256" key="5">
    <source>
        <dbReference type="ARBA" id="ARBA00022692"/>
    </source>
</evidence>
<name>A0AAF0Y4C8_9TREE</name>
<keyword evidence="4" id="KW-1003">Cell membrane</keyword>
<feature type="domain" description="Ion transport" evidence="15">
    <location>
        <begin position="40"/>
        <end position="161"/>
    </location>
</feature>
<feature type="region of interest" description="Disordered" evidence="13">
    <location>
        <begin position="1"/>
        <end position="24"/>
    </location>
</feature>
<evidence type="ECO:0000256" key="14">
    <source>
        <dbReference type="SAM" id="Phobius"/>
    </source>
</evidence>
<evidence type="ECO:0000256" key="7">
    <source>
        <dbReference type="ARBA" id="ARBA00022989"/>
    </source>
</evidence>
<dbReference type="Gene3D" id="1.20.120.350">
    <property type="entry name" value="Voltage-gated potassium channels. Chain C"/>
    <property type="match status" value="1"/>
</dbReference>
<dbReference type="SUPFAM" id="SSF81324">
    <property type="entry name" value="Voltage-gated potassium channels"/>
    <property type="match status" value="1"/>
</dbReference>
<evidence type="ECO:0000256" key="12">
    <source>
        <dbReference type="ARBA" id="ARBA00031989"/>
    </source>
</evidence>
<dbReference type="GO" id="GO:0034702">
    <property type="term" value="C:monoatomic ion channel complex"/>
    <property type="evidence" value="ECO:0007669"/>
    <property type="project" value="UniProtKB-KW"/>
</dbReference>
<dbReference type="PANTHER" id="PTHR46480:SF1">
    <property type="entry name" value="VOLTAGE-GATED HYDROGEN CHANNEL 1"/>
    <property type="match status" value="1"/>
</dbReference>
<evidence type="ECO:0000256" key="4">
    <source>
        <dbReference type="ARBA" id="ARBA00022475"/>
    </source>
</evidence>
<keyword evidence="11" id="KW-0407">Ion channel</keyword>
<keyword evidence="17" id="KW-1185">Reference proteome</keyword>
<evidence type="ECO:0000313" key="17">
    <source>
        <dbReference type="Proteomes" id="UP000827549"/>
    </source>
</evidence>
<dbReference type="InterPro" id="IPR005821">
    <property type="entry name" value="Ion_trans_dom"/>
</dbReference>
<evidence type="ECO:0000259" key="15">
    <source>
        <dbReference type="Pfam" id="PF00520"/>
    </source>
</evidence>
<keyword evidence="5 14" id="KW-0812">Transmembrane</keyword>
<keyword evidence="6" id="KW-0851">Voltage-gated channel</keyword>
<evidence type="ECO:0000256" key="8">
    <source>
        <dbReference type="ARBA" id="ARBA00023054"/>
    </source>
</evidence>
<dbReference type="GO" id="GO:0005886">
    <property type="term" value="C:plasma membrane"/>
    <property type="evidence" value="ECO:0007669"/>
    <property type="project" value="UniProtKB-SubCell"/>
</dbReference>
<evidence type="ECO:0000313" key="16">
    <source>
        <dbReference type="EMBL" id="WOO78019.1"/>
    </source>
</evidence>
<dbReference type="RefSeq" id="XP_062624051.1">
    <property type="nucleotide sequence ID" value="XM_062768066.1"/>
</dbReference>
<dbReference type="InterPro" id="IPR031846">
    <property type="entry name" value="Hvcn1"/>
</dbReference>
<feature type="transmembrane region" description="Helical" evidence="14">
    <location>
        <begin position="119"/>
        <end position="139"/>
    </location>
</feature>
<dbReference type="GeneID" id="87804827"/>
<protein>
    <recommendedName>
        <fullName evidence="2">Voltage-gated hydrogen channel 1</fullName>
    </recommendedName>
    <alternativeName>
        <fullName evidence="12">Hydrogen voltage-gated channel 1</fullName>
    </alternativeName>
</protein>
<sequence length="229" mass="25085">MPDETEPLLRAANVDGNDDDDDRSETQKKVGELLEAKSTHRFLLMLIAIDAIFVLIDLGYVILNPPCEGEAKPPPILEWLSQASLAIDLLFLLELPLEMYAFGPRFFGLSLQKRPAPHFVLHIFDALVIIGTVILEIVLSGQERELAGLLVVLRLWRIVKLVGGVATGVGEWDESAVTAVAKSRARIAELEAENKNLKTLLGMSLDDEVAEDGGRAQRAISPPRASDVD</sequence>
<gene>
    <name evidence="16" type="primary">hvcn1_1</name>
    <name evidence="16" type="ORF">LOC62_01G001572</name>
</gene>
<dbReference type="Proteomes" id="UP000827549">
    <property type="component" value="Chromosome 1"/>
</dbReference>
<organism evidence="16 17">
    <name type="scientific">Vanrija pseudolonga</name>
    <dbReference type="NCBI Taxonomy" id="143232"/>
    <lineage>
        <taxon>Eukaryota</taxon>
        <taxon>Fungi</taxon>
        <taxon>Dikarya</taxon>
        <taxon>Basidiomycota</taxon>
        <taxon>Agaricomycotina</taxon>
        <taxon>Tremellomycetes</taxon>
        <taxon>Trichosporonales</taxon>
        <taxon>Trichosporonaceae</taxon>
        <taxon>Vanrija</taxon>
    </lineage>
</organism>
<dbReference type="InterPro" id="IPR027359">
    <property type="entry name" value="Volt_channel_dom_sf"/>
</dbReference>
<reference evidence="16" key="1">
    <citation type="submission" date="2023-10" db="EMBL/GenBank/DDBJ databases">
        <authorList>
            <person name="Noh H."/>
        </authorList>
    </citation>
    <scope>NUCLEOTIDE SEQUENCE</scope>
    <source>
        <strain evidence="16">DUCC4014</strain>
    </source>
</reference>
<keyword evidence="8" id="KW-0175">Coiled coil</keyword>
<keyword evidence="7 14" id="KW-1133">Transmembrane helix</keyword>
<evidence type="ECO:0000256" key="13">
    <source>
        <dbReference type="SAM" id="MobiDB-lite"/>
    </source>
</evidence>
<evidence type="ECO:0000256" key="10">
    <source>
        <dbReference type="ARBA" id="ARBA00023136"/>
    </source>
</evidence>
<dbReference type="Pfam" id="PF00520">
    <property type="entry name" value="Ion_trans"/>
    <property type="match status" value="1"/>
</dbReference>
<keyword evidence="3" id="KW-0813">Transport</keyword>
<comment type="subcellular location">
    <subcellularLocation>
        <location evidence="1">Cell membrane</location>
        <topology evidence="1">Multi-pass membrane protein</topology>
    </subcellularLocation>
</comment>
<dbReference type="GO" id="GO:0030171">
    <property type="term" value="F:voltage-gated proton channel activity"/>
    <property type="evidence" value="ECO:0007669"/>
    <property type="project" value="InterPro"/>
</dbReference>
<accession>A0AAF0Y4C8</accession>
<dbReference type="EMBL" id="CP086714">
    <property type="protein sequence ID" value="WOO78019.1"/>
    <property type="molecule type" value="Genomic_DNA"/>
</dbReference>
<evidence type="ECO:0000256" key="1">
    <source>
        <dbReference type="ARBA" id="ARBA00004651"/>
    </source>
</evidence>
<dbReference type="PANTHER" id="PTHR46480">
    <property type="entry name" value="F20B24.22"/>
    <property type="match status" value="1"/>
</dbReference>
<evidence type="ECO:0000256" key="6">
    <source>
        <dbReference type="ARBA" id="ARBA00022882"/>
    </source>
</evidence>
<keyword evidence="9" id="KW-0406">Ion transport</keyword>
<evidence type="ECO:0000256" key="3">
    <source>
        <dbReference type="ARBA" id="ARBA00022448"/>
    </source>
</evidence>
<proteinExistence type="predicted"/>
<dbReference type="AlphaFoldDB" id="A0AAF0Y4C8"/>